<dbReference type="RefSeq" id="WP_150901807.1">
    <property type="nucleotide sequence ID" value="NZ_VTWT01000001.1"/>
</dbReference>
<name>A0A5N1J4Q0_9BACT</name>
<sequence length="72" mass="8096">MEAYLNYKYIVSSVVYSFIGILILALSFWILEKITPENLWKEILERQNLALAVILSAFILAIAIIIASAVHG</sequence>
<dbReference type="Proteomes" id="UP000326570">
    <property type="component" value="Unassembled WGS sequence"/>
</dbReference>
<dbReference type="AlphaFoldDB" id="A0A5N1J4Q0"/>
<feature type="transmembrane region" description="Helical" evidence="7">
    <location>
        <begin position="50"/>
        <end position="70"/>
    </location>
</feature>
<dbReference type="Pfam" id="PF03994">
    <property type="entry name" value="DUF350"/>
    <property type="match status" value="1"/>
</dbReference>
<keyword evidence="3" id="KW-1003">Cell membrane</keyword>
<dbReference type="EMBL" id="VTWT01000001">
    <property type="protein sequence ID" value="KAA9345664.1"/>
    <property type="molecule type" value="Genomic_DNA"/>
</dbReference>
<comment type="subcellular location">
    <subcellularLocation>
        <location evidence="1">Cell membrane</location>
        <topology evidence="1">Multi-pass membrane protein</topology>
    </subcellularLocation>
</comment>
<comment type="caution">
    <text evidence="8">The sequence shown here is derived from an EMBL/GenBank/DDBJ whole genome shotgun (WGS) entry which is preliminary data.</text>
</comment>
<comment type="similarity">
    <text evidence="2">Belongs to the UPF0719 family.</text>
</comment>
<evidence type="ECO:0000313" key="9">
    <source>
        <dbReference type="Proteomes" id="UP000326570"/>
    </source>
</evidence>
<evidence type="ECO:0000256" key="3">
    <source>
        <dbReference type="ARBA" id="ARBA00022475"/>
    </source>
</evidence>
<evidence type="ECO:0000256" key="7">
    <source>
        <dbReference type="SAM" id="Phobius"/>
    </source>
</evidence>
<evidence type="ECO:0000256" key="6">
    <source>
        <dbReference type="ARBA" id="ARBA00023136"/>
    </source>
</evidence>
<keyword evidence="6 7" id="KW-0472">Membrane</keyword>
<feature type="transmembrane region" description="Helical" evidence="7">
    <location>
        <begin position="7"/>
        <end position="30"/>
    </location>
</feature>
<evidence type="ECO:0000256" key="4">
    <source>
        <dbReference type="ARBA" id="ARBA00022692"/>
    </source>
</evidence>
<dbReference type="GO" id="GO:0005886">
    <property type="term" value="C:plasma membrane"/>
    <property type="evidence" value="ECO:0007669"/>
    <property type="project" value="UniProtKB-SubCell"/>
</dbReference>
<accession>A0A5N1J4Q0</accession>
<evidence type="ECO:0000256" key="1">
    <source>
        <dbReference type="ARBA" id="ARBA00004651"/>
    </source>
</evidence>
<dbReference type="InterPro" id="IPR007140">
    <property type="entry name" value="DUF350"/>
</dbReference>
<keyword evidence="5 7" id="KW-1133">Transmembrane helix</keyword>
<evidence type="ECO:0000256" key="2">
    <source>
        <dbReference type="ARBA" id="ARBA00005779"/>
    </source>
</evidence>
<gene>
    <name evidence="8" type="ORF">F0P94_00830</name>
</gene>
<protein>
    <submittedName>
        <fullName evidence="8">DUF350 domain-containing protein</fullName>
    </submittedName>
</protein>
<organism evidence="8 9">
    <name type="scientific">Adhaeribacter soli</name>
    <dbReference type="NCBI Taxonomy" id="2607655"/>
    <lineage>
        <taxon>Bacteria</taxon>
        <taxon>Pseudomonadati</taxon>
        <taxon>Bacteroidota</taxon>
        <taxon>Cytophagia</taxon>
        <taxon>Cytophagales</taxon>
        <taxon>Hymenobacteraceae</taxon>
        <taxon>Adhaeribacter</taxon>
    </lineage>
</organism>
<keyword evidence="4 7" id="KW-0812">Transmembrane</keyword>
<reference evidence="8 9" key="1">
    <citation type="submission" date="2019-09" db="EMBL/GenBank/DDBJ databases">
        <title>Genome sequence of Adhaeribacter sp. M2.</title>
        <authorList>
            <person name="Srinivasan S."/>
        </authorList>
    </citation>
    <scope>NUCLEOTIDE SEQUENCE [LARGE SCALE GENOMIC DNA]</scope>
    <source>
        <strain evidence="8 9">M2</strain>
    </source>
</reference>
<proteinExistence type="inferred from homology"/>
<evidence type="ECO:0000256" key="5">
    <source>
        <dbReference type="ARBA" id="ARBA00022989"/>
    </source>
</evidence>
<keyword evidence="9" id="KW-1185">Reference proteome</keyword>
<evidence type="ECO:0000313" key="8">
    <source>
        <dbReference type="EMBL" id="KAA9345664.1"/>
    </source>
</evidence>